<evidence type="ECO:0000313" key="3">
    <source>
        <dbReference type="Proteomes" id="UP000823674"/>
    </source>
</evidence>
<dbReference type="PANTHER" id="PTHR47232">
    <property type="entry name" value="TRANSDUCIN FAMILY PROTEIN / WD-40 REPEAT FAMILY PROTEIN"/>
    <property type="match status" value="1"/>
</dbReference>
<keyword evidence="3" id="KW-1185">Reference proteome</keyword>
<proteinExistence type="predicted"/>
<dbReference type="Proteomes" id="UP000823674">
    <property type="component" value="Chromosome A02"/>
</dbReference>
<organism evidence="2 3">
    <name type="scientific">Brassica rapa subsp. trilocularis</name>
    <dbReference type="NCBI Taxonomy" id="1813537"/>
    <lineage>
        <taxon>Eukaryota</taxon>
        <taxon>Viridiplantae</taxon>
        <taxon>Streptophyta</taxon>
        <taxon>Embryophyta</taxon>
        <taxon>Tracheophyta</taxon>
        <taxon>Spermatophyta</taxon>
        <taxon>Magnoliopsida</taxon>
        <taxon>eudicotyledons</taxon>
        <taxon>Gunneridae</taxon>
        <taxon>Pentapetalae</taxon>
        <taxon>rosids</taxon>
        <taxon>malvids</taxon>
        <taxon>Brassicales</taxon>
        <taxon>Brassicaceae</taxon>
        <taxon>Brassiceae</taxon>
        <taxon>Brassica</taxon>
    </lineage>
</organism>
<feature type="compositionally biased region" description="Low complexity" evidence="1">
    <location>
        <begin position="128"/>
        <end position="137"/>
    </location>
</feature>
<evidence type="ECO:0000313" key="2">
    <source>
        <dbReference type="EMBL" id="KAG5412122.1"/>
    </source>
</evidence>
<gene>
    <name evidence="2" type="primary">A02g512440.1_BraROA</name>
    <name evidence="2" type="ORF">IGI04_008441</name>
</gene>
<evidence type="ECO:0008006" key="4">
    <source>
        <dbReference type="Google" id="ProtNLM"/>
    </source>
</evidence>
<dbReference type="EMBL" id="JADBGQ010000002">
    <property type="protein sequence ID" value="KAG5412122.1"/>
    <property type="molecule type" value="Genomic_DNA"/>
</dbReference>
<protein>
    <recommendedName>
        <fullName evidence="4">TPX2 C-terminal domain-containing protein</fullName>
    </recommendedName>
</protein>
<comment type="caution">
    <text evidence="2">The sequence shown here is derived from an EMBL/GenBank/DDBJ whole genome shotgun (WGS) entry which is preliminary data.</text>
</comment>
<dbReference type="PANTHER" id="PTHR47232:SF4">
    <property type="entry name" value="(RAPE) HYPOTHETICAL PROTEIN"/>
    <property type="match status" value="1"/>
</dbReference>
<accession>A0ABQ7NMM9</accession>
<feature type="region of interest" description="Disordered" evidence="1">
    <location>
        <begin position="77"/>
        <end position="179"/>
    </location>
</feature>
<reference evidence="2 3" key="1">
    <citation type="submission" date="2021-03" db="EMBL/GenBank/DDBJ databases">
        <authorList>
            <person name="King G.J."/>
            <person name="Bancroft I."/>
            <person name="Baten A."/>
            <person name="Bloomfield J."/>
            <person name="Borpatragohain P."/>
            <person name="He Z."/>
            <person name="Irish N."/>
            <person name="Irwin J."/>
            <person name="Liu K."/>
            <person name="Mauleon R.P."/>
            <person name="Moore J."/>
            <person name="Morris R."/>
            <person name="Ostergaard L."/>
            <person name="Wang B."/>
            <person name="Wells R."/>
        </authorList>
    </citation>
    <scope>NUCLEOTIDE SEQUENCE [LARGE SCALE GENOMIC DNA]</scope>
    <source>
        <strain evidence="2">R-o-18</strain>
        <tissue evidence="2">Leaf</tissue>
    </source>
</reference>
<sequence length="179" mass="20159">MKKQRFEEKEAEASVLATQIPDDKECLLQFMDQRAKSIQLSKFGFDAAYCRLAEERELMKDAETKFLQLDRVESDSLSKAKPMVTGKTGSLLDEVKTANGTSTPYVRGEKMEYETATLHQRSEKDPSKLPSIILPPSFKRKASAPVRPEVNETPHAQAMVTRSSNIPREEGVKRSSHTI</sequence>
<evidence type="ECO:0000256" key="1">
    <source>
        <dbReference type="SAM" id="MobiDB-lite"/>
    </source>
</evidence>
<name>A0ABQ7NMM9_BRACM</name>